<dbReference type="EMBL" id="PYWC01000050">
    <property type="protein sequence ID" value="PWW75187.1"/>
    <property type="molecule type" value="Genomic_DNA"/>
</dbReference>
<evidence type="ECO:0000313" key="2">
    <source>
        <dbReference type="Proteomes" id="UP000246991"/>
    </source>
</evidence>
<dbReference type="AlphaFoldDB" id="A0A317SNJ9"/>
<sequence>MGIAGVGMAPKTFLRTLKVWEGLECDDIIKLHRLGRLEKEWWNYPVVLSDEHKDAIDYCNQEATNDDPE</sequence>
<proteinExistence type="predicted"/>
<keyword evidence="2" id="KW-1185">Reference proteome</keyword>
<feature type="non-terminal residue" evidence="1">
    <location>
        <position position="69"/>
    </location>
</feature>
<accession>A0A317SNJ9</accession>
<comment type="caution">
    <text evidence="1">The sequence shown here is derived from an EMBL/GenBank/DDBJ whole genome shotgun (WGS) entry which is preliminary data.</text>
</comment>
<protein>
    <submittedName>
        <fullName evidence="1">Uncharacterized protein</fullName>
    </submittedName>
</protein>
<gene>
    <name evidence="1" type="ORF">C7212DRAFT_325240</name>
</gene>
<dbReference type="OrthoDB" id="5468867at2759"/>
<name>A0A317SNJ9_9PEZI</name>
<evidence type="ECO:0000313" key="1">
    <source>
        <dbReference type="EMBL" id="PWW75187.1"/>
    </source>
</evidence>
<reference evidence="1 2" key="1">
    <citation type="submission" date="2018-03" db="EMBL/GenBank/DDBJ databases">
        <title>Genomes of Pezizomycetes fungi and the evolution of truffles.</title>
        <authorList>
            <person name="Murat C."/>
            <person name="Payen T."/>
            <person name="Noel B."/>
            <person name="Kuo A."/>
            <person name="Martin F.M."/>
        </authorList>
    </citation>
    <scope>NUCLEOTIDE SEQUENCE [LARGE SCALE GENOMIC DNA]</scope>
    <source>
        <strain evidence="1">091103-1</strain>
    </source>
</reference>
<dbReference type="Proteomes" id="UP000246991">
    <property type="component" value="Unassembled WGS sequence"/>
</dbReference>
<organism evidence="1 2">
    <name type="scientific">Tuber magnatum</name>
    <name type="common">white Piedmont truffle</name>
    <dbReference type="NCBI Taxonomy" id="42249"/>
    <lineage>
        <taxon>Eukaryota</taxon>
        <taxon>Fungi</taxon>
        <taxon>Dikarya</taxon>
        <taxon>Ascomycota</taxon>
        <taxon>Pezizomycotina</taxon>
        <taxon>Pezizomycetes</taxon>
        <taxon>Pezizales</taxon>
        <taxon>Tuberaceae</taxon>
        <taxon>Tuber</taxon>
    </lineage>
</organism>